<dbReference type="EMBL" id="JAHFVK010000001">
    <property type="protein sequence ID" value="MBT2133077.1"/>
    <property type="molecule type" value="Genomic_DNA"/>
</dbReference>
<dbReference type="InterPro" id="IPR013094">
    <property type="entry name" value="AB_hydrolase_3"/>
</dbReference>
<feature type="domain" description="Alpha/beta hydrolase fold-3" evidence="2">
    <location>
        <begin position="78"/>
        <end position="289"/>
    </location>
</feature>
<dbReference type="RefSeq" id="WP_214534364.1">
    <property type="nucleotide sequence ID" value="NZ_JAHFVK010000001.1"/>
</dbReference>
<protein>
    <submittedName>
        <fullName evidence="3">Alpha/beta hydrolase</fullName>
    </submittedName>
</protein>
<organism evidence="3 4">
    <name type="scientific">Croceibacterium selenioxidans</name>
    <dbReference type="NCBI Taxonomy" id="2838833"/>
    <lineage>
        <taxon>Bacteria</taxon>
        <taxon>Pseudomonadati</taxon>
        <taxon>Pseudomonadota</taxon>
        <taxon>Alphaproteobacteria</taxon>
        <taxon>Sphingomonadales</taxon>
        <taxon>Erythrobacteraceae</taxon>
        <taxon>Croceibacterium</taxon>
    </lineage>
</organism>
<comment type="caution">
    <text evidence="3">The sequence shown here is derived from an EMBL/GenBank/DDBJ whole genome shotgun (WGS) entry which is preliminary data.</text>
</comment>
<name>A0ABS5W1U3_9SPHN</name>
<dbReference type="PANTHER" id="PTHR48081:SF8">
    <property type="entry name" value="ALPHA_BETA HYDROLASE FOLD-3 DOMAIN-CONTAINING PROTEIN-RELATED"/>
    <property type="match status" value="1"/>
</dbReference>
<accession>A0ABS5W1U3</accession>
<evidence type="ECO:0000259" key="2">
    <source>
        <dbReference type="Pfam" id="PF07859"/>
    </source>
</evidence>
<evidence type="ECO:0000256" key="1">
    <source>
        <dbReference type="ARBA" id="ARBA00022801"/>
    </source>
</evidence>
<keyword evidence="4" id="KW-1185">Reference proteome</keyword>
<keyword evidence="1 3" id="KW-0378">Hydrolase</keyword>
<proteinExistence type="predicted"/>
<dbReference type="InterPro" id="IPR029058">
    <property type="entry name" value="AB_hydrolase_fold"/>
</dbReference>
<dbReference type="SUPFAM" id="SSF53474">
    <property type="entry name" value="alpha/beta-Hydrolases"/>
    <property type="match status" value="1"/>
</dbReference>
<dbReference type="GO" id="GO:0016787">
    <property type="term" value="F:hydrolase activity"/>
    <property type="evidence" value="ECO:0007669"/>
    <property type="project" value="UniProtKB-KW"/>
</dbReference>
<reference evidence="3 4" key="1">
    <citation type="submission" date="2021-05" db="EMBL/GenBank/DDBJ databases">
        <title>Croceibacterium sp. LX-88 genome sequence.</title>
        <authorList>
            <person name="Luo X."/>
        </authorList>
    </citation>
    <scope>NUCLEOTIDE SEQUENCE [LARGE SCALE GENOMIC DNA]</scope>
    <source>
        <strain evidence="3 4">LX-88</strain>
    </source>
</reference>
<dbReference type="Proteomes" id="UP000811255">
    <property type="component" value="Unassembled WGS sequence"/>
</dbReference>
<dbReference type="PANTHER" id="PTHR48081">
    <property type="entry name" value="AB HYDROLASE SUPERFAMILY PROTEIN C4A8.06C"/>
    <property type="match status" value="1"/>
</dbReference>
<dbReference type="Pfam" id="PF07859">
    <property type="entry name" value="Abhydrolase_3"/>
    <property type="match status" value="1"/>
</dbReference>
<gene>
    <name evidence="3" type="ORF">KK137_01915</name>
</gene>
<evidence type="ECO:0000313" key="4">
    <source>
        <dbReference type="Proteomes" id="UP000811255"/>
    </source>
</evidence>
<sequence>MTSRHLVDPEIGPLLELPSLELTAEALPEIRANPLFTGTDVPPPPFPVSEAFAPVSGSPDVRLVVIDPPSQAKDRAAILHIHGGGMVVGTADRAVADKPALALQHDCVVVSVDYRLAPETPFPGPQEDNYAALLWLAANAASLGVDPARIVVMGESAGGGLAASLALMTRDRGGPRLAGQVLIYPMLDWRTGGPEDAYRNRHTGEFIWTREKNRFGWEALRGEYQPADARKGWFSPALAEDLSAVAPAYIGTGALDLFLDEDLDYARRLIDCGVQTELHVYPGAIHAFEMVPGTGLAEQAAMDLRRGLERLIG</sequence>
<dbReference type="Gene3D" id="3.40.50.1820">
    <property type="entry name" value="alpha/beta hydrolase"/>
    <property type="match status" value="1"/>
</dbReference>
<dbReference type="InterPro" id="IPR050300">
    <property type="entry name" value="GDXG_lipolytic_enzyme"/>
</dbReference>
<evidence type="ECO:0000313" key="3">
    <source>
        <dbReference type="EMBL" id="MBT2133077.1"/>
    </source>
</evidence>